<gene>
    <name evidence="1" type="ORF">FC21_GL000429</name>
</gene>
<dbReference type="STRING" id="417373.GCA_001570685_00841"/>
<name>A0A0R1UMY7_9LACO</name>
<dbReference type="Proteomes" id="UP000051084">
    <property type="component" value="Unassembled WGS sequence"/>
</dbReference>
<dbReference type="PATRIC" id="fig|1423742.4.peg.446"/>
<organism evidence="1 2">
    <name type="scientific">Limosilactobacillus equigenerosi DSM 18793 = JCM 14505</name>
    <dbReference type="NCBI Taxonomy" id="1423742"/>
    <lineage>
        <taxon>Bacteria</taxon>
        <taxon>Bacillati</taxon>
        <taxon>Bacillota</taxon>
        <taxon>Bacilli</taxon>
        <taxon>Lactobacillales</taxon>
        <taxon>Lactobacillaceae</taxon>
        <taxon>Limosilactobacillus</taxon>
    </lineage>
</organism>
<dbReference type="AlphaFoldDB" id="A0A0R1UMY7"/>
<reference evidence="1 2" key="1">
    <citation type="journal article" date="2015" name="Genome Announc.">
        <title>Expanding the biotechnology potential of lactobacilli through comparative genomics of 213 strains and associated genera.</title>
        <authorList>
            <person name="Sun Z."/>
            <person name="Harris H.M."/>
            <person name="McCann A."/>
            <person name="Guo C."/>
            <person name="Argimon S."/>
            <person name="Zhang W."/>
            <person name="Yang X."/>
            <person name="Jeffery I.B."/>
            <person name="Cooney J.C."/>
            <person name="Kagawa T.F."/>
            <person name="Liu W."/>
            <person name="Song Y."/>
            <person name="Salvetti E."/>
            <person name="Wrobel A."/>
            <person name="Rasinkangas P."/>
            <person name="Parkhill J."/>
            <person name="Rea M.C."/>
            <person name="O'Sullivan O."/>
            <person name="Ritari J."/>
            <person name="Douillard F.P."/>
            <person name="Paul Ross R."/>
            <person name="Yang R."/>
            <person name="Briner A.E."/>
            <person name="Felis G.E."/>
            <person name="de Vos W.M."/>
            <person name="Barrangou R."/>
            <person name="Klaenhammer T.R."/>
            <person name="Caufield P.W."/>
            <person name="Cui Y."/>
            <person name="Zhang H."/>
            <person name="O'Toole P.W."/>
        </authorList>
    </citation>
    <scope>NUCLEOTIDE SEQUENCE [LARGE SCALE GENOMIC DNA]</scope>
    <source>
        <strain evidence="1 2">DSM 18793</strain>
    </source>
</reference>
<accession>A0A0R1UMY7</accession>
<proteinExistence type="predicted"/>
<keyword evidence="2" id="KW-1185">Reference proteome</keyword>
<dbReference type="RefSeq" id="WP_054653197.1">
    <property type="nucleotide sequence ID" value="NZ_AZGC01000059.1"/>
</dbReference>
<comment type="caution">
    <text evidence="1">The sequence shown here is derived from an EMBL/GenBank/DDBJ whole genome shotgun (WGS) entry which is preliminary data.</text>
</comment>
<sequence length="104" mass="10974">MSLISDMFNGIGKGADATVQHALKELRKSLQRSVISGSVAPKYKRKAASNFDETISDAQVIATQTKANIMDDGNLDNLAAGLRGGLAEGVSSKVKSLSNEFGNF</sequence>
<dbReference type="EMBL" id="AZGC01000059">
    <property type="protein sequence ID" value="KRL92194.1"/>
    <property type="molecule type" value="Genomic_DNA"/>
</dbReference>
<evidence type="ECO:0000313" key="1">
    <source>
        <dbReference type="EMBL" id="KRL92194.1"/>
    </source>
</evidence>
<protein>
    <submittedName>
        <fullName evidence="1">Uncharacterized protein</fullName>
    </submittedName>
</protein>
<evidence type="ECO:0000313" key="2">
    <source>
        <dbReference type="Proteomes" id="UP000051084"/>
    </source>
</evidence>